<gene>
    <name evidence="1" type="ORF">DP114_06995</name>
</gene>
<keyword evidence="2" id="KW-1185">Reference proteome</keyword>
<protein>
    <submittedName>
        <fullName evidence="1">Uncharacterized protein</fullName>
    </submittedName>
</protein>
<evidence type="ECO:0000313" key="1">
    <source>
        <dbReference type="EMBL" id="QDL07677.1"/>
    </source>
</evidence>
<dbReference type="RefSeq" id="WP_169265286.1">
    <property type="nucleotide sequence ID" value="NZ_CAWOXK010000001.1"/>
</dbReference>
<proteinExistence type="predicted"/>
<name>A0A856MF38_9CYAN</name>
<dbReference type="EMBL" id="CP030118">
    <property type="protein sequence ID" value="QDL07677.1"/>
    <property type="molecule type" value="Genomic_DNA"/>
</dbReference>
<reference evidence="1 2" key="1">
    <citation type="submission" date="2018-06" db="EMBL/GenBank/DDBJ databases">
        <title>Comparative genomics of Brasilonema spp. strains.</title>
        <authorList>
            <person name="Alvarenga D.O."/>
            <person name="Fiore M.F."/>
            <person name="Varani A.M."/>
        </authorList>
    </citation>
    <scope>NUCLEOTIDE SEQUENCE [LARGE SCALE GENOMIC DNA]</scope>
    <source>
        <strain evidence="1 2">CENA114</strain>
    </source>
</reference>
<dbReference type="KEGG" id="bsen:DP114_06995"/>
<dbReference type="Proteomes" id="UP000503129">
    <property type="component" value="Chromosome"/>
</dbReference>
<evidence type="ECO:0000313" key="2">
    <source>
        <dbReference type="Proteomes" id="UP000503129"/>
    </source>
</evidence>
<dbReference type="AlphaFoldDB" id="A0A856MF38"/>
<accession>A0A856MF38</accession>
<organism evidence="1 2">
    <name type="scientific">Brasilonema sennae CENA114</name>
    <dbReference type="NCBI Taxonomy" id="415709"/>
    <lineage>
        <taxon>Bacteria</taxon>
        <taxon>Bacillati</taxon>
        <taxon>Cyanobacteriota</taxon>
        <taxon>Cyanophyceae</taxon>
        <taxon>Nostocales</taxon>
        <taxon>Scytonemataceae</taxon>
        <taxon>Brasilonema</taxon>
        <taxon>Bromeliae group (in: Brasilonema)</taxon>
    </lineage>
</organism>
<sequence>MAVNPLRGNLQQLQRIHVPTFLTLTNIMLHQITQRQAFASLNSTIDRWVYATLQLLAQRECSLRSTSLVESKD</sequence>